<reference evidence="1 2" key="1">
    <citation type="submission" date="2019-09" db="EMBL/GenBank/DDBJ databases">
        <title>Genome sequence of Hymenobacter sp. M3.</title>
        <authorList>
            <person name="Srinivasan S."/>
        </authorList>
    </citation>
    <scope>NUCLEOTIDE SEQUENCE [LARGE SCALE GENOMIC DNA]</scope>
    <source>
        <strain evidence="1 2">M3</strain>
    </source>
</reference>
<comment type="caution">
    <text evidence="1">The sequence shown here is derived from an EMBL/GenBank/DDBJ whole genome shotgun (WGS) entry which is preliminary data.</text>
</comment>
<dbReference type="InterPro" id="IPR021975">
    <property type="entry name" value="Rifampin_Arr"/>
</dbReference>
<keyword evidence="2" id="KW-1185">Reference proteome</keyword>
<dbReference type="NCBIfam" id="NF033144">
    <property type="entry name" value="rifampin_ARR"/>
    <property type="match status" value="1"/>
</dbReference>
<evidence type="ECO:0000313" key="2">
    <source>
        <dbReference type="Proteomes" id="UP000326380"/>
    </source>
</evidence>
<accession>A0A7L4ZZQ9</accession>
<dbReference type="Proteomes" id="UP000326380">
    <property type="component" value="Unassembled WGS sequence"/>
</dbReference>
<evidence type="ECO:0000313" key="1">
    <source>
        <dbReference type="EMBL" id="KAA9331596.1"/>
    </source>
</evidence>
<dbReference type="Pfam" id="PF12120">
    <property type="entry name" value="Arr-ms"/>
    <property type="match status" value="1"/>
</dbReference>
<protein>
    <submittedName>
        <fullName evidence="1">NAD(+)--rifampin ADP-ribosyltransferase</fullName>
    </submittedName>
</protein>
<dbReference type="EMBL" id="VTWU01000005">
    <property type="protein sequence ID" value="KAA9331596.1"/>
    <property type="molecule type" value="Genomic_DNA"/>
</dbReference>
<dbReference type="RefSeq" id="WP_151079776.1">
    <property type="nucleotide sequence ID" value="NZ_CP047647.1"/>
</dbReference>
<proteinExistence type="predicted"/>
<organism evidence="1 2">
    <name type="scientific">Hymenobacter busanensis</name>
    <dbReference type="NCBI Taxonomy" id="2607656"/>
    <lineage>
        <taxon>Bacteria</taxon>
        <taxon>Pseudomonadati</taxon>
        <taxon>Bacteroidota</taxon>
        <taxon>Cytophagia</taxon>
        <taxon>Cytophagales</taxon>
        <taxon>Hymenobacteraceae</taxon>
        <taxon>Hymenobacter</taxon>
    </lineage>
</organism>
<sequence>MTNETTAPTAADVLDPGPFYHGTKADLQVGELLTAGFRSNYHPDVIMNHIYFTALPNGAGLAATLAPGEGCERVYLVEPTGPFENDPNVTDKKFPGNPTRSYRSTAPLRIVGEVTDWVRLTPDEHQQWRERLAAMRTNPDVKIIN</sequence>
<gene>
    <name evidence="1" type="primary">arr</name>
    <name evidence="1" type="ORF">F0P96_15290</name>
</gene>
<name>A0A7L4ZZQ9_9BACT</name>
<dbReference type="AlphaFoldDB" id="A0A7L4ZZQ9"/>
<dbReference type="Gene3D" id="3.20.170.40">
    <property type="entry name" value="Rifampin ADP-ribosyltransferase domain"/>
    <property type="match status" value="1"/>
</dbReference>
<dbReference type="InterPro" id="IPR038611">
    <property type="entry name" value="Arr_sf"/>
</dbReference>